<dbReference type="AlphaFoldDB" id="A0A1H1TLU7"/>
<gene>
    <name evidence="1" type="ORF">SAMN04489797_1983</name>
</gene>
<evidence type="ECO:0000313" key="1">
    <source>
        <dbReference type="EMBL" id="SDS61142.1"/>
    </source>
</evidence>
<dbReference type="Gene3D" id="2.40.160.130">
    <property type="entry name" value="Capsule assembly protein Wzi"/>
    <property type="match status" value="1"/>
</dbReference>
<evidence type="ECO:0008006" key="3">
    <source>
        <dbReference type="Google" id="ProtNLM"/>
    </source>
</evidence>
<protein>
    <recommendedName>
        <fullName evidence="3">Protein involved in gliding motility RemB</fullName>
    </recommendedName>
</protein>
<sequence length="702" mass="80729">MKRIVLFAILLTTTIGYTQTPLSYEKPPVFKACDSIAVEQLKSCFNFTLNTFIYENFEVPQIVVDESYVGDVKVLFEVNKEGEFKAIYTDAIYDELKAESQRVFDMLPKIQPATYNGKPTFVQYSLSISIPLRAPVAQNLQSTEAEKLTIKDSLNATLSNEYDQILKDLKPYEELEYHSQLNIPFTHAYYARFDDDMNVLGTNSHTAVKPYVYSDVARYYDIKAEKESLAKSTDSWLGRKVFNEHLVEVQGDDYWFTIDPILDLQVGKDTEADFSSTWNNTRGVFIQAGLGKRFNLSASVYESQGRFAEYFNQYAEALRRGGGEPAIIPGRGIAKRFKEDAYDYPAAEAYLSYTPADFLNIQFGHGKNFIGDGYRSLLQSDVSSPYPFLKLNASFWKIKYTSTWMWLKDVRPEVEVDGAFLTKYMANHYLSWNVSKRLNIGFFESVIWENTNNRGFDVNYLNPIIFLRAIEFQTGQDAGNAILGLSSKYKWNNKINLYGQFILDEFSLSDVKAGEKSWKNKFGYQIGAKYFNAFEIKDLLLQAEYNQVRPYTYSHNTQVLNYASFNQPMAHLWGANFKELVLIGRYNYKRWFGDAKFIIGQRGFDYNTNDDNFSYGGDIYRDYNDRNADTGIKIGQGNKTNSFMAELQAGYLLNPATNLKVFTNIIYRDFNPDAITASTTDSNTLWFSIGVRTDLFNWYNDF</sequence>
<organism evidence="1 2">
    <name type="scientific">Winogradskyella sediminis</name>
    <dbReference type="NCBI Taxonomy" id="1382466"/>
    <lineage>
        <taxon>Bacteria</taxon>
        <taxon>Pseudomonadati</taxon>
        <taxon>Bacteroidota</taxon>
        <taxon>Flavobacteriia</taxon>
        <taxon>Flavobacteriales</taxon>
        <taxon>Flavobacteriaceae</taxon>
        <taxon>Winogradskyella</taxon>
    </lineage>
</organism>
<keyword evidence="2" id="KW-1185">Reference proteome</keyword>
<dbReference type="Proteomes" id="UP000198963">
    <property type="component" value="Chromosome I"/>
</dbReference>
<dbReference type="STRING" id="1249933.SAMN04489797_1983"/>
<evidence type="ECO:0000313" key="2">
    <source>
        <dbReference type="Proteomes" id="UP000198963"/>
    </source>
</evidence>
<reference evidence="1 2" key="1">
    <citation type="submission" date="2016-10" db="EMBL/GenBank/DDBJ databases">
        <authorList>
            <person name="Varghese N."/>
            <person name="Submissions S."/>
        </authorList>
    </citation>
    <scope>NUCLEOTIDE SEQUENCE [LARGE SCALE GENOMIC DNA]</scope>
    <source>
        <strain evidence="1 2">RHA_55</strain>
    </source>
</reference>
<dbReference type="InterPro" id="IPR038636">
    <property type="entry name" value="Wzi_sf"/>
</dbReference>
<proteinExistence type="predicted"/>
<accession>A0A1H1TLU7</accession>
<dbReference type="RefSeq" id="WP_092446554.1">
    <property type="nucleotide sequence ID" value="NZ_LT629774.1"/>
</dbReference>
<name>A0A1H1TLU7_9FLAO</name>
<dbReference type="EMBL" id="LT629774">
    <property type="protein sequence ID" value="SDS61142.1"/>
    <property type="molecule type" value="Genomic_DNA"/>
</dbReference>